<evidence type="ECO:0000313" key="14">
    <source>
        <dbReference type="EMBL" id="CAF3672600.1"/>
    </source>
</evidence>
<evidence type="ECO:0000256" key="1">
    <source>
        <dbReference type="ARBA" id="ARBA00003029"/>
    </source>
</evidence>
<comment type="subcellular location">
    <subcellularLocation>
        <location evidence="2">Cytoplasm</location>
        <location evidence="2">Cytoskeleton</location>
        <location evidence="2">Flagellum axoneme</location>
    </subcellularLocation>
</comment>
<evidence type="ECO:0000256" key="8">
    <source>
        <dbReference type="ARBA" id="ARBA00023212"/>
    </source>
</evidence>
<accession>A0A814UXH4</accession>
<keyword evidence="16" id="KW-1185">Reference proteome</keyword>
<dbReference type="EMBL" id="CAJNOK010003166">
    <property type="protein sequence ID" value="CAF0890178.1"/>
    <property type="molecule type" value="Genomic_DNA"/>
</dbReference>
<evidence type="ECO:0000256" key="5">
    <source>
        <dbReference type="ARBA" id="ARBA00022490"/>
    </source>
</evidence>
<keyword evidence="8" id="KW-0206">Cytoskeleton</keyword>
<feature type="compositionally biased region" description="Polar residues" evidence="11">
    <location>
        <begin position="9"/>
        <end position="22"/>
    </location>
</feature>
<keyword evidence="10" id="KW-0175">Coiled coil</keyword>
<keyword evidence="6" id="KW-0282">Flagellum</keyword>
<dbReference type="AlphaFoldDB" id="A0A814UXH4"/>
<dbReference type="Proteomes" id="UP000682733">
    <property type="component" value="Unassembled WGS sequence"/>
</dbReference>
<organism evidence="13 16">
    <name type="scientific">Didymodactylos carnosus</name>
    <dbReference type="NCBI Taxonomy" id="1234261"/>
    <lineage>
        <taxon>Eukaryota</taxon>
        <taxon>Metazoa</taxon>
        <taxon>Spiralia</taxon>
        <taxon>Gnathifera</taxon>
        <taxon>Rotifera</taxon>
        <taxon>Eurotatoria</taxon>
        <taxon>Bdelloidea</taxon>
        <taxon>Philodinida</taxon>
        <taxon>Philodinidae</taxon>
        <taxon>Didymodactylos</taxon>
    </lineage>
</organism>
<dbReference type="PANTHER" id="PTHR31598:SF1">
    <property type="entry name" value="DYNEIN REGULATORY COMPLEX PROTEIN 10"/>
    <property type="match status" value="1"/>
</dbReference>
<evidence type="ECO:0000256" key="4">
    <source>
        <dbReference type="ARBA" id="ARBA00021752"/>
    </source>
</evidence>
<sequence>MAAAVSLPPISSKNSNTKTTKYLSPPHSAEIKHIRLQLDPLRLHEPARTKLSTLETQRIMIVFDDLVRKIELVEYLPIIVNNMDLFKNILDQNTVAEIDRHNRLKAAYESGHSLKSISNMLMSQQQTEKAAYHYYIQQSIRNILRDILHKNRFDIIKETLSSNDLLPPQKEVMKILKTLRESAMERFLTTPNEEREKVEELTNLNDRLISNERVIRKLEKELNDAIQERDTEVGK</sequence>
<comment type="function">
    <text evidence="1">Component of the nexin-dynein regulatory complex (N-DRC), a key regulator of ciliary/flagellar motility which maintains the alignment and integrity of the distal axoneme and regulates microtubule sliding in motile axonemes.</text>
</comment>
<evidence type="ECO:0000313" key="15">
    <source>
        <dbReference type="EMBL" id="CAF3944454.1"/>
    </source>
</evidence>
<evidence type="ECO:0000256" key="7">
    <source>
        <dbReference type="ARBA" id="ARBA00023069"/>
    </source>
</evidence>
<feature type="coiled-coil region" evidence="10">
    <location>
        <begin position="201"/>
        <end position="235"/>
    </location>
</feature>
<dbReference type="EMBL" id="CAJOBA010003167">
    <property type="protein sequence ID" value="CAF3672600.1"/>
    <property type="molecule type" value="Genomic_DNA"/>
</dbReference>
<evidence type="ECO:0000313" key="12">
    <source>
        <dbReference type="EMBL" id="CAF0890178.1"/>
    </source>
</evidence>
<name>A0A814UXH4_9BILA</name>
<dbReference type="EMBL" id="CAJNOQ010007825">
    <property type="protein sequence ID" value="CAF1180133.1"/>
    <property type="molecule type" value="Genomic_DNA"/>
</dbReference>
<dbReference type="EMBL" id="CAJOBC010007827">
    <property type="protein sequence ID" value="CAF3944454.1"/>
    <property type="molecule type" value="Genomic_DNA"/>
</dbReference>
<evidence type="ECO:0000313" key="16">
    <source>
        <dbReference type="Proteomes" id="UP000663829"/>
    </source>
</evidence>
<evidence type="ECO:0000256" key="10">
    <source>
        <dbReference type="SAM" id="Coils"/>
    </source>
</evidence>
<evidence type="ECO:0000256" key="6">
    <source>
        <dbReference type="ARBA" id="ARBA00022846"/>
    </source>
</evidence>
<comment type="similarity">
    <text evidence="3">Belongs to the DRC10 family.</text>
</comment>
<keyword evidence="9" id="KW-0966">Cell projection</keyword>
<keyword evidence="7" id="KW-0969">Cilium</keyword>
<protein>
    <recommendedName>
        <fullName evidence="4">Dynein regulatory complex protein 10</fullName>
    </recommendedName>
</protein>
<evidence type="ECO:0000256" key="11">
    <source>
        <dbReference type="SAM" id="MobiDB-lite"/>
    </source>
</evidence>
<dbReference type="PANTHER" id="PTHR31598">
    <property type="entry name" value="IQ DOMAIN-CONTAINING PROTEIN D"/>
    <property type="match status" value="1"/>
</dbReference>
<evidence type="ECO:0000256" key="9">
    <source>
        <dbReference type="ARBA" id="ARBA00023273"/>
    </source>
</evidence>
<dbReference type="Proteomes" id="UP000681722">
    <property type="component" value="Unassembled WGS sequence"/>
</dbReference>
<comment type="caution">
    <text evidence="13">The sequence shown here is derived from an EMBL/GenBank/DDBJ whole genome shotgun (WGS) entry which is preliminary data.</text>
</comment>
<dbReference type="OrthoDB" id="536093at2759"/>
<reference evidence="13" key="1">
    <citation type="submission" date="2021-02" db="EMBL/GenBank/DDBJ databases">
        <authorList>
            <person name="Nowell W R."/>
        </authorList>
    </citation>
    <scope>NUCLEOTIDE SEQUENCE</scope>
</reference>
<keyword evidence="5" id="KW-0963">Cytoplasm</keyword>
<dbReference type="InterPro" id="IPR042815">
    <property type="entry name" value="DRC10"/>
</dbReference>
<evidence type="ECO:0000256" key="3">
    <source>
        <dbReference type="ARBA" id="ARBA00009071"/>
    </source>
</evidence>
<evidence type="ECO:0000256" key="2">
    <source>
        <dbReference type="ARBA" id="ARBA00004611"/>
    </source>
</evidence>
<dbReference type="Proteomes" id="UP000677228">
    <property type="component" value="Unassembled WGS sequence"/>
</dbReference>
<dbReference type="Proteomes" id="UP000663829">
    <property type="component" value="Unassembled WGS sequence"/>
</dbReference>
<feature type="region of interest" description="Disordered" evidence="11">
    <location>
        <begin position="1"/>
        <end position="24"/>
    </location>
</feature>
<gene>
    <name evidence="13" type="ORF">GPM918_LOCUS22657</name>
    <name evidence="12" type="ORF">OVA965_LOCUS9084</name>
    <name evidence="15" type="ORF">SRO942_LOCUS22657</name>
    <name evidence="14" type="ORF">TMI583_LOCUS9080</name>
</gene>
<evidence type="ECO:0000313" key="13">
    <source>
        <dbReference type="EMBL" id="CAF1180133.1"/>
    </source>
</evidence>
<proteinExistence type="inferred from homology"/>